<dbReference type="GO" id="GO:0005634">
    <property type="term" value="C:nucleus"/>
    <property type="evidence" value="ECO:0007669"/>
    <property type="project" value="TreeGrafter"/>
</dbReference>
<dbReference type="FunFam" id="1.25.10.10:FF:000426">
    <property type="entry name" value="Proteasome 26S subunit, non-ATPase 1"/>
    <property type="match status" value="1"/>
</dbReference>
<comment type="caution">
    <text evidence="4">The sequence shown here is derived from an EMBL/GenBank/DDBJ whole genome shotgun (WGS) entry which is preliminary data.</text>
</comment>
<proteinExistence type="predicted"/>
<keyword evidence="2" id="KW-0647">Proteasome</keyword>
<feature type="domain" description="26S proteasome non-ATPase regulatory subunit 1/RPN2 N-terminal" evidence="3">
    <location>
        <begin position="6"/>
        <end position="192"/>
    </location>
</feature>
<sequence>SDGTAQIHIDQRLEDIVNRMFQRCFDDKKYKQAIGIALETRRIDIFEKAIKEANHSPEMLTYAFKITMQLLQNRKFRTVVLRILVHLYLNLQVPDFISVCQYLIFLDDPDQVADILQTLVRGTTDQMLMAYQIGFDLYESATQQFLNKIQDALRVQAPIPITFDKQQGIIKDEQQGGEITIGVHMQFLIKNNHADLLILKQIKDAVRNSVCHTATVIANGYMLSGTTSDQFFRDNLEWLARATNWAKFTAATSLGVIHKGHIKEALNLMSAYLPKDSTGNSPYAEGGGLYALGLIHANHGGDIIDYLINQLRSNSTQTDAVRHGACLGLGLAAMGTARSDVYELLKTNLLLEDTVAGEAAGLAMGFVMLSTGSAQAIEDMVQYAQETQHEKILHGLVIDIVLVQYGRLEEADALIEQLQRDKDPILHRSAMYTVAMAYCGTGNSAAVRKLLHVAVSDVNDDVRRSTVKSLGFLMFW</sequence>
<dbReference type="PANTHER" id="PTHR10943:SF2">
    <property type="entry name" value="26S PROTEASOME NON-ATPASE REGULATORY SUBUNIT 1"/>
    <property type="match status" value="1"/>
</dbReference>
<evidence type="ECO:0000313" key="4">
    <source>
        <dbReference type="EMBL" id="CAF1077773.1"/>
    </source>
</evidence>
<dbReference type="Proteomes" id="UP000663864">
    <property type="component" value="Unassembled WGS sequence"/>
</dbReference>
<organism evidence="4 5">
    <name type="scientific">Rotaria sordida</name>
    <dbReference type="NCBI Taxonomy" id="392033"/>
    <lineage>
        <taxon>Eukaryota</taxon>
        <taxon>Metazoa</taxon>
        <taxon>Spiralia</taxon>
        <taxon>Gnathifera</taxon>
        <taxon>Rotifera</taxon>
        <taxon>Eurotatoria</taxon>
        <taxon>Bdelloidea</taxon>
        <taxon>Philodinida</taxon>
        <taxon>Philodinidae</taxon>
        <taxon>Rotaria</taxon>
    </lineage>
</organism>
<protein>
    <recommendedName>
        <fullName evidence="3">26S proteasome non-ATPase regulatory subunit 1/RPN2 N-terminal domain-containing protein</fullName>
    </recommendedName>
</protein>
<dbReference type="SUPFAM" id="SSF48371">
    <property type="entry name" value="ARM repeat"/>
    <property type="match status" value="1"/>
</dbReference>
<dbReference type="Pfam" id="PF01851">
    <property type="entry name" value="PC_rep"/>
    <property type="match status" value="3"/>
</dbReference>
<evidence type="ECO:0000259" key="3">
    <source>
        <dbReference type="Pfam" id="PF21505"/>
    </source>
</evidence>
<evidence type="ECO:0000256" key="1">
    <source>
        <dbReference type="ARBA" id="ARBA00022737"/>
    </source>
</evidence>
<evidence type="ECO:0000256" key="2">
    <source>
        <dbReference type="ARBA" id="ARBA00022942"/>
    </source>
</evidence>
<dbReference type="GO" id="GO:0034515">
    <property type="term" value="C:proteasome storage granule"/>
    <property type="evidence" value="ECO:0007669"/>
    <property type="project" value="TreeGrafter"/>
</dbReference>
<dbReference type="Pfam" id="PF21505">
    <property type="entry name" value="RPN2_N"/>
    <property type="match status" value="1"/>
</dbReference>
<name>A0A814MKS5_9BILA</name>
<dbReference type="GO" id="GO:0008540">
    <property type="term" value="C:proteasome regulatory particle, base subcomplex"/>
    <property type="evidence" value="ECO:0007669"/>
    <property type="project" value="TreeGrafter"/>
</dbReference>
<accession>A0A814MKS5</accession>
<dbReference type="InterPro" id="IPR011989">
    <property type="entry name" value="ARM-like"/>
</dbReference>
<keyword evidence="1" id="KW-0677">Repeat</keyword>
<dbReference type="EMBL" id="CAJNOT010000774">
    <property type="protein sequence ID" value="CAF1077773.1"/>
    <property type="molecule type" value="Genomic_DNA"/>
</dbReference>
<evidence type="ECO:0000313" key="5">
    <source>
        <dbReference type="Proteomes" id="UP000663864"/>
    </source>
</evidence>
<dbReference type="AlphaFoldDB" id="A0A814MKS5"/>
<dbReference type="GO" id="GO:0043161">
    <property type="term" value="P:proteasome-mediated ubiquitin-dependent protein catabolic process"/>
    <property type="evidence" value="ECO:0007669"/>
    <property type="project" value="TreeGrafter"/>
</dbReference>
<dbReference type="InterPro" id="IPR048570">
    <property type="entry name" value="PSMD1_RPN2_N"/>
</dbReference>
<dbReference type="Gene3D" id="1.25.10.10">
    <property type="entry name" value="Leucine-rich Repeat Variant"/>
    <property type="match status" value="1"/>
</dbReference>
<dbReference type="InterPro" id="IPR016024">
    <property type="entry name" value="ARM-type_fold"/>
</dbReference>
<dbReference type="PANTHER" id="PTHR10943">
    <property type="entry name" value="26S PROTEASOME NON-ATPASE REGULATORY SUBUNIT"/>
    <property type="match status" value="1"/>
</dbReference>
<reference evidence="4" key="1">
    <citation type="submission" date="2021-02" db="EMBL/GenBank/DDBJ databases">
        <authorList>
            <person name="Nowell W R."/>
        </authorList>
    </citation>
    <scope>NUCLEOTIDE SEQUENCE</scope>
</reference>
<feature type="non-terminal residue" evidence="4">
    <location>
        <position position="1"/>
    </location>
</feature>
<dbReference type="InterPro" id="IPR002015">
    <property type="entry name" value="Proteasome/cyclosome_rpt"/>
</dbReference>
<gene>
    <name evidence="4" type="ORF">ZHD862_LOCUS16420</name>
</gene>